<keyword evidence="1" id="KW-0175">Coiled coil</keyword>
<evidence type="ECO:0000313" key="2">
    <source>
        <dbReference type="EMBL" id="CAG8474674.1"/>
    </source>
</evidence>
<evidence type="ECO:0000313" key="3">
    <source>
        <dbReference type="Proteomes" id="UP000789375"/>
    </source>
</evidence>
<dbReference type="EMBL" id="CAJVPP010000365">
    <property type="protein sequence ID" value="CAG8474674.1"/>
    <property type="molecule type" value="Genomic_DNA"/>
</dbReference>
<feature type="coiled-coil region" evidence="1">
    <location>
        <begin position="304"/>
        <end position="331"/>
    </location>
</feature>
<dbReference type="AlphaFoldDB" id="A0A9N8W5U8"/>
<evidence type="ECO:0000256" key="1">
    <source>
        <dbReference type="SAM" id="Coils"/>
    </source>
</evidence>
<reference evidence="2" key="1">
    <citation type="submission" date="2021-06" db="EMBL/GenBank/DDBJ databases">
        <authorList>
            <person name="Kallberg Y."/>
            <person name="Tangrot J."/>
            <person name="Rosling A."/>
        </authorList>
    </citation>
    <scope>NUCLEOTIDE SEQUENCE</scope>
    <source>
        <strain evidence="2">87-6 pot B 2015</strain>
    </source>
</reference>
<dbReference type="Proteomes" id="UP000789375">
    <property type="component" value="Unassembled WGS sequence"/>
</dbReference>
<accession>A0A9N8W5U8</accession>
<organism evidence="2 3">
    <name type="scientific">Funneliformis mosseae</name>
    <name type="common">Endomycorrhizal fungus</name>
    <name type="synonym">Glomus mosseae</name>
    <dbReference type="NCBI Taxonomy" id="27381"/>
    <lineage>
        <taxon>Eukaryota</taxon>
        <taxon>Fungi</taxon>
        <taxon>Fungi incertae sedis</taxon>
        <taxon>Mucoromycota</taxon>
        <taxon>Glomeromycotina</taxon>
        <taxon>Glomeromycetes</taxon>
        <taxon>Glomerales</taxon>
        <taxon>Glomeraceae</taxon>
        <taxon>Funneliformis</taxon>
    </lineage>
</organism>
<sequence>MLEMQSEEIVDITAQNLISTTFSNSQIMVICISDVMARTWIKLEYFEIDLSFKRVQGNINEFEVNSYNSQYNMSLTNTQVFTNIADAISYERMFSWKCILSDLDQAQAKGLGMALHKIHNTLTWEEHLLNVKNNKYLYDIKALIYEFPNANNTERVDQIFEELKVFDEPNIKDWIIFYSKSWVRASLNKMYSFMDPDIWNKAPDNTNVAESCHANSNCGGKSLFLLSAILKAKNYDERHFVSCVVAREKQSSKRNVTKVTKKPIKKTKTKAPIKVLQPEAKKTKIIDLTEDNIDFEMEERRLLLRERQLEIEERELKLEREKLELQKLKHDFNITQ</sequence>
<keyword evidence="3" id="KW-1185">Reference proteome</keyword>
<gene>
    <name evidence="2" type="ORF">FMOSSE_LOCUS2693</name>
</gene>
<name>A0A9N8W5U8_FUNMO</name>
<proteinExistence type="predicted"/>
<protein>
    <submittedName>
        <fullName evidence="2">12814_t:CDS:1</fullName>
    </submittedName>
</protein>
<comment type="caution">
    <text evidence="2">The sequence shown here is derived from an EMBL/GenBank/DDBJ whole genome shotgun (WGS) entry which is preliminary data.</text>
</comment>